<name>A0A1X6NL27_PORUM</name>
<feature type="region of interest" description="Disordered" evidence="1">
    <location>
        <begin position="254"/>
        <end position="289"/>
    </location>
</feature>
<evidence type="ECO:0000313" key="4">
    <source>
        <dbReference type="Proteomes" id="UP000218209"/>
    </source>
</evidence>
<dbReference type="Proteomes" id="UP000218209">
    <property type="component" value="Unassembled WGS sequence"/>
</dbReference>
<keyword evidence="4" id="KW-1185">Reference proteome</keyword>
<evidence type="ECO:0000256" key="2">
    <source>
        <dbReference type="SAM" id="Phobius"/>
    </source>
</evidence>
<dbReference type="AlphaFoldDB" id="A0A1X6NL27"/>
<evidence type="ECO:0000256" key="1">
    <source>
        <dbReference type="SAM" id="MobiDB-lite"/>
    </source>
</evidence>
<evidence type="ECO:0000313" key="3">
    <source>
        <dbReference type="EMBL" id="OSX69298.1"/>
    </source>
</evidence>
<gene>
    <name evidence="3" type="ORF">BU14_1643s0001</name>
</gene>
<feature type="region of interest" description="Disordered" evidence="1">
    <location>
        <begin position="541"/>
        <end position="580"/>
    </location>
</feature>
<dbReference type="EMBL" id="KV919631">
    <property type="protein sequence ID" value="OSX69298.1"/>
    <property type="molecule type" value="Genomic_DNA"/>
</dbReference>
<accession>A0A1X6NL27</accession>
<keyword evidence="2" id="KW-0472">Membrane</keyword>
<organism evidence="3 4">
    <name type="scientific">Porphyra umbilicalis</name>
    <name type="common">Purple laver</name>
    <name type="synonym">Red alga</name>
    <dbReference type="NCBI Taxonomy" id="2786"/>
    <lineage>
        <taxon>Eukaryota</taxon>
        <taxon>Rhodophyta</taxon>
        <taxon>Bangiophyceae</taxon>
        <taxon>Bangiales</taxon>
        <taxon>Bangiaceae</taxon>
        <taxon>Porphyra</taxon>
    </lineage>
</organism>
<keyword evidence="2" id="KW-1133">Transmembrane helix</keyword>
<keyword evidence="2" id="KW-0812">Transmembrane</keyword>
<feature type="transmembrane region" description="Helical" evidence="2">
    <location>
        <begin position="426"/>
        <end position="447"/>
    </location>
</feature>
<proteinExistence type="predicted"/>
<feature type="transmembrane region" description="Helical" evidence="2">
    <location>
        <begin position="501"/>
        <end position="527"/>
    </location>
</feature>
<feature type="transmembrane region" description="Helical" evidence="2">
    <location>
        <begin position="396"/>
        <end position="414"/>
    </location>
</feature>
<reference evidence="3 4" key="1">
    <citation type="submission" date="2017-03" db="EMBL/GenBank/DDBJ databases">
        <title>WGS assembly of Porphyra umbilicalis.</title>
        <authorList>
            <person name="Brawley S.H."/>
            <person name="Blouin N.A."/>
            <person name="Ficko-Blean E."/>
            <person name="Wheeler G.L."/>
            <person name="Lohr M."/>
            <person name="Goodson H.V."/>
            <person name="Jenkins J.W."/>
            <person name="Blaby-Haas C.E."/>
            <person name="Helliwell K.E."/>
            <person name="Chan C."/>
            <person name="Marriage T."/>
            <person name="Bhattacharya D."/>
            <person name="Klein A.S."/>
            <person name="Badis Y."/>
            <person name="Brodie J."/>
            <person name="Cao Y."/>
            <person name="Collen J."/>
            <person name="Dittami S.M."/>
            <person name="Gachon C.M."/>
            <person name="Green B.R."/>
            <person name="Karpowicz S."/>
            <person name="Kim J.W."/>
            <person name="Kudahl U."/>
            <person name="Lin S."/>
            <person name="Michel G."/>
            <person name="Mittag M."/>
            <person name="Olson B.J."/>
            <person name="Pangilinan J."/>
            <person name="Peng Y."/>
            <person name="Qiu H."/>
            <person name="Shu S."/>
            <person name="Singer J.T."/>
            <person name="Smith A.G."/>
            <person name="Sprecher B.N."/>
            <person name="Wagner V."/>
            <person name="Wang W."/>
            <person name="Wang Z.-Y."/>
            <person name="Yan J."/>
            <person name="Yarish C."/>
            <person name="Zoeuner-Riek S."/>
            <person name="Zhuang Y."/>
            <person name="Zou Y."/>
            <person name="Lindquist E.A."/>
            <person name="Grimwood J."/>
            <person name="Barry K."/>
            <person name="Rokhsar D.S."/>
            <person name="Schmutz J."/>
            <person name="Stiller J.W."/>
            <person name="Grossman A.R."/>
            <person name="Prochnik S.E."/>
        </authorList>
    </citation>
    <scope>NUCLEOTIDE SEQUENCE [LARGE SCALE GENOMIC DNA]</scope>
    <source>
        <strain evidence="3">4086291</strain>
    </source>
</reference>
<protein>
    <submittedName>
        <fullName evidence="3">Uncharacterized protein</fullName>
    </submittedName>
</protein>
<sequence>MLRRLDALRNTDPIGGFVRDVTYTPLQKNGSSHGSAGLSGGNQLLQEADVVRLLTLQRNSVSGAAHRYLGMHDVLALSRVTVGYCRMEDCTDFSAVPVIGTFASDYYNATHVPLLAHTDNRGRKVPVSMLDEDVLSLGRAVVADPTWLGRAADSWALRVGLTLDAGSHVEQASHRPWNADALGELFNSTHSWDLSAKSATASTTATAKWLQAVAYVWCAAPMSSFVRADRGQLCGSMRDHLKDISNGAPRTTIRHTARWAFDPDQRSDSLSGGGGSQPDQTLTRGPSDAPLPTCVFSVNQSTSGGPPLVRPAWLVGRTAREINRASAAEVALARRLAPCAHAAARPAGQKPYRRIKYSHVSAYAGVRATASAASQAYDRSMFGVEQPLEPATNSTLTLAIIVLLPELIALVVLLMTTTTWRKVDVVALGLVFLAGLISVAGIIFVAWHEVLGHHWRAASMRDELMVGVNILSDATVHRSLSGEPVYKVETLYVTARLGYRVALLVSLASVAVAAYVVLSLGIGVAVFRRWRRTKAAVKAAAGSDEEGADAPLPPTPGRWRRLGTGASAGGGERRRSPTVALDVDALARTLTTGFGGQSPQKNGA</sequence>